<feature type="compositionally biased region" description="Basic and acidic residues" evidence="1">
    <location>
        <begin position="38"/>
        <end position="51"/>
    </location>
</feature>
<dbReference type="Proteomes" id="UP000479000">
    <property type="component" value="Unassembled WGS sequence"/>
</dbReference>
<feature type="compositionally biased region" description="Polar residues" evidence="1">
    <location>
        <begin position="26"/>
        <end position="37"/>
    </location>
</feature>
<feature type="region of interest" description="Disordered" evidence="1">
    <location>
        <begin position="26"/>
        <end position="51"/>
    </location>
</feature>
<name>A0A6H5G5M1_9HEMI</name>
<dbReference type="AlphaFoldDB" id="A0A6H5G5M1"/>
<reference evidence="2 3" key="1">
    <citation type="submission" date="2020-02" db="EMBL/GenBank/DDBJ databases">
        <authorList>
            <person name="Ferguson B K."/>
        </authorList>
    </citation>
    <scope>NUCLEOTIDE SEQUENCE [LARGE SCALE GENOMIC DNA]</scope>
</reference>
<evidence type="ECO:0000256" key="1">
    <source>
        <dbReference type="SAM" id="MobiDB-lite"/>
    </source>
</evidence>
<organism evidence="2 3">
    <name type="scientific">Nesidiocoris tenuis</name>
    <dbReference type="NCBI Taxonomy" id="355587"/>
    <lineage>
        <taxon>Eukaryota</taxon>
        <taxon>Metazoa</taxon>
        <taxon>Ecdysozoa</taxon>
        <taxon>Arthropoda</taxon>
        <taxon>Hexapoda</taxon>
        <taxon>Insecta</taxon>
        <taxon>Pterygota</taxon>
        <taxon>Neoptera</taxon>
        <taxon>Paraneoptera</taxon>
        <taxon>Hemiptera</taxon>
        <taxon>Heteroptera</taxon>
        <taxon>Panheteroptera</taxon>
        <taxon>Cimicomorpha</taxon>
        <taxon>Miridae</taxon>
        <taxon>Dicyphina</taxon>
        <taxon>Nesidiocoris</taxon>
    </lineage>
</organism>
<evidence type="ECO:0000313" key="3">
    <source>
        <dbReference type="Proteomes" id="UP000479000"/>
    </source>
</evidence>
<protein>
    <submittedName>
        <fullName evidence="2">Uncharacterized protein</fullName>
    </submittedName>
</protein>
<proteinExistence type="predicted"/>
<evidence type="ECO:0000313" key="2">
    <source>
        <dbReference type="EMBL" id="CAA9998089.1"/>
    </source>
</evidence>
<keyword evidence="3" id="KW-1185">Reference proteome</keyword>
<sequence>MKMQHASQHLNCKLWPSSVPCPDAGTNSETYAGTNSKTHAETHAETNSKTHAETHADTNFGTHAETNFGTHAETNFGTHAETNFGTHAETNFGTHAETNSETRTGVQIQSIEHLQGNASLDSARDHLKAALEAAIVTVREILAAIRERYGLEYIPARLKSLLLAFDNLHSVETT</sequence>
<accession>A0A6H5G5M1</accession>
<dbReference type="EMBL" id="CADCXU010006535">
    <property type="protein sequence ID" value="CAA9998089.1"/>
    <property type="molecule type" value="Genomic_DNA"/>
</dbReference>
<gene>
    <name evidence="2" type="ORF">NTEN_LOCUS4383</name>
</gene>